<comment type="catalytic activity">
    <reaction evidence="1">
        <text>[E2 ubiquitin-conjugating enzyme]-S-ubiquitinyl-L-cysteine + [acceptor protein]-L-lysine = [E2 ubiquitin-conjugating enzyme]-L-cysteine + [acceptor protein]-N(6)-ubiquitinyl-L-lysine.</text>
        <dbReference type="EC" id="2.3.2.31"/>
    </reaction>
</comment>
<evidence type="ECO:0000313" key="11">
    <source>
        <dbReference type="Proteomes" id="UP000678393"/>
    </source>
</evidence>
<name>A0A8S3ZMY7_9EUPU</name>
<dbReference type="AlphaFoldDB" id="A0A8S3ZMY7"/>
<evidence type="ECO:0000313" key="10">
    <source>
        <dbReference type="EMBL" id="CAG5128662.1"/>
    </source>
</evidence>
<dbReference type="GO" id="GO:0016567">
    <property type="term" value="P:protein ubiquitination"/>
    <property type="evidence" value="ECO:0007669"/>
    <property type="project" value="InterPro"/>
</dbReference>
<feature type="domain" description="RING-type" evidence="9">
    <location>
        <begin position="1"/>
        <end position="158"/>
    </location>
</feature>
<evidence type="ECO:0000256" key="6">
    <source>
        <dbReference type="ARBA" id="ARBA00022771"/>
    </source>
</evidence>
<dbReference type="EMBL" id="CAJHNH020003153">
    <property type="protein sequence ID" value="CAG5128662.1"/>
    <property type="molecule type" value="Genomic_DNA"/>
</dbReference>
<dbReference type="GO" id="GO:0061630">
    <property type="term" value="F:ubiquitin protein ligase activity"/>
    <property type="evidence" value="ECO:0007669"/>
    <property type="project" value="UniProtKB-EC"/>
</dbReference>
<dbReference type="EC" id="2.3.2.31" evidence="2"/>
<dbReference type="Pfam" id="PF01485">
    <property type="entry name" value="IBR"/>
    <property type="match status" value="1"/>
</dbReference>
<keyword evidence="4" id="KW-0479">Metal-binding</keyword>
<dbReference type="GO" id="GO:0008270">
    <property type="term" value="F:zinc ion binding"/>
    <property type="evidence" value="ECO:0007669"/>
    <property type="project" value="UniProtKB-KW"/>
</dbReference>
<keyword evidence="8" id="KW-0862">Zinc</keyword>
<dbReference type="SUPFAM" id="SSF57850">
    <property type="entry name" value="RING/U-box"/>
    <property type="match status" value="2"/>
</dbReference>
<dbReference type="Proteomes" id="UP000678393">
    <property type="component" value="Unassembled WGS sequence"/>
</dbReference>
<dbReference type="PANTHER" id="PTHR11685">
    <property type="entry name" value="RBR FAMILY RING FINGER AND IBR DOMAIN-CONTAINING"/>
    <property type="match status" value="1"/>
</dbReference>
<evidence type="ECO:0000256" key="2">
    <source>
        <dbReference type="ARBA" id="ARBA00012251"/>
    </source>
</evidence>
<evidence type="ECO:0000256" key="3">
    <source>
        <dbReference type="ARBA" id="ARBA00022679"/>
    </source>
</evidence>
<organism evidence="10 11">
    <name type="scientific">Candidula unifasciata</name>
    <dbReference type="NCBI Taxonomy" id="100452"/>
    <lineage>
        <taxon>Eukaryota</taxon>
        <taxon>Metazoa</taxon>
        <taxon>Spiralia</taxon>
        <taxon>Lophotrochozoa</taxon>
        <taxon>Mollusca</taxon>
        <taxon>Gastropoda</taxon>
        <taxon>Heterobranchia</taxon>
        <taxon>Euthyneura</taxon>
        <taxon>Panpulmonata</taxon>
        <taxon>Eupulmonata</taxon>
        <taxon>Stylommatophora</taxon>
        <taxon>Helicina</taxon>
        <taxon>Helicoidea</taxon>
        <taxon>Geomitridae</taxon>
        <taxon>Candidula</taxon>
    </lineage>
</organism>
<sequence length="349" mass="39515">MESAPNSRWCPNPNCGRIVKLGNQTSVIDASFDVTCDCGQEFCCLCLSQPHWPATCRQAEEYRQKLRIHKVPQEPAGGAFPTDNPSEPPQLERKNAEVMEIEGRVCPRCKKFIDKNGGCTHMSCKCGFQFCWVCLKEWVGHSICKPIPSVVFEHTRMIKVNHIAIPQISINETTASKQPKPVRSRQRTSMYQKALQQKGEASNCKYHAKIVQMVKELARLGQKDLMVKTEILTLCGAEVKDATEPSLMNTTFTPHVTKFLRSCVEVKRALHHVTEFTFVLAQDIPDSTDRRRILKLAEDLSSYCIFVKSILDLGPNQDVRVAVRRLADIQAWSRRTLTVLLGSVKLIRF</sequence>
<dbReference type="SMART" id="SM00647">
    <property type="entry name" value="IBR"/>
    <property type="match status" value="2"/>
</dbReference>
<proteinExistence type="predicted"/>
<evidence type="ECO:0000256" key="1">
    <source>
        <dbReference type="ARBA" id="ARBA00001798"/>
    </source>
</evidence>
<dbReference type="Pfam" id="PF22191">
    <property type="entry name" value="IBR_1"/>
    <property type="match status" value="1"/>
</dbReference>
<dbReference type="PROSITE" id="PS51873">
    <property type="entry name" value="TRIAD"/>
    <property type="match status" value="1"/>
</dbReference>
<keyword evidence="5" id="KW-0677">Repeat</keyword>
<evidence type="ECO:0000256" key="7">
    <source>
        <dbReference type="ARBA" id="ARBA00022786"/>
    </source>
</evidence>
<keyword evidence="3" id="KW-0808">Transferase</keyword>
<dbReference type="InterPro" id="IPR031127">
    <property type="entry name" value="E3_UB_ligase_RBR"/>
</dbReference>
<protein>
    <recommendedName>
        <fullName evidence="2">RBR-type E3 ubiquitin transferase</fullName>
        <ecNumber evidence="2">2.3.2.31</ecNumber>
    </recommendedName>
</protein>
<evidence type="ECO:0000256" key="4">
    <source>
        <dbReference type="ARBA" id="ARBA00022723"/>
    </source>
</evidence>
<dbReference type="Gene3D" id="1.20.120.1750">
    <property type="match status" value="1"/>
</dbReference>
<dbReference type="InterPro" id="IPR044066">
    <property type="entry name" value="TRIAD_supradom"/>
</dbReference>
<keyword evidence="7" id="KW-0833">Ubl conjugation pathway</keyword>
<evidence type="ECO:0000259" key="9">
    <source>
        <dbReference type="PROSITE" id="PS51873"/>
    </source>
</evidence>
<accession>A0A8S3ZMY7</accession>
<comment type="caution">
    <text evidence="10">The sequence shown here is derived from an EMBL/GenBank/DDBJ whole genome shotgun (WGS) entry which is preliminary data.</text>
</comment>
<evidence type="ECO:0000256" key="8">
    <source>
        <dbReference type="ARBA" id="ARBA00022833"/>
    </source>
</evidence>
<reference evidence="10" key="1">
    <citation type="submission" date="2021-04" db="EMBL/GenBank/DDBJ databases">
        <authorList>
            <consortium name="Molecular Ecology Group"/>
        </authorList>
    </citation>
    <scope>NUCLEOTIDE SEQUENCE</scope>
</reference>
<keyword evidence="11" id="KW-1185">Reference proteome</keyword>
<gene>
    <name evidence="10" type="ORF">CUNI_LOCUS14220</name>
</gene>
<keyword evidence="6" id="KW-0863">Zinc-finger</keyword>
<evidence type="ECO:0000256" key="5">
    <source>
        <dbReference type="ARBA" id="ARBA00022737"/>
    </source>
</evidence>
<dbReference type="InterPro" id="IPR002867">
    <property type="entry name" value="IBR_dom"/>
</dbReference>
<dbReference type="OrthoDB" id="1431934at2759"/>